<reference evidence="2 3" key="1">
    <citation type="submission" date="2014-05" db="EMBL/GenBank/DDBJ databases">
        <title>Whole genome shotgun sequence of Rhizobium rhizogenes NBRC 13257.</title>
        <authorList>
            <person name="Katano-Makiyama Y."/>
            <person name="Hosoyama A."/>
            <person name="Hashimoto M."/>
            <person name="Hosoyama Y."/>
            <person name="Noguchi M."/>
            <person name="Tsuchikane K."/>
            <person name="Kimura A."/>
            <person name="Ohji S."/>
            <person name="Ichikawa N."/>
            <person name="Yamazoe A."/>
            <person name="Fujita N."/>
        </authorList>
    </citation>
    <scope>NUCLEOTIDE SEQUENCE [LARGE SCALE GENOMIC DNA]</scope>
    <source>
        <strain evidence="2 3">NBRC 13257</strain>
    </source>
</reference>
<evidence type="ECO:0000313" key="3">
    <source>
        <dbReference type="Proteomes" id="UP000026941"/>
    </source>
</evidence>
<gene>
    <name evidence="2" type="ORF">RRH01S_04_01000</name>
</gene>
<feature type="transmembrane region" description="Helical" evidence="1">
    <location>
        <begin position="77"/>
        <end position="94"/>
    </location>
</feature>
<proteinExistence type="predicted"/>
<keyword evidence="1" id="KW-1133">Transmembrane helix</keyword>
<dbReference type="RefSeq" id="WP_007692211.1">
    <property type="nucleotide sequence ID" value="NZ_BAYX01000004.1"/>
</dbReference>
<organism evidence="2 3">
    <name type="scientific">Rhizobium rhizogenes NBRC 13257</name>
    <dbReference type="NCBI Taxonomy" id="1220581"/>
    <lineage>
        <taxon>Bacteria</taxon>
        <taxon>Pseudomonadati</taxon>
        <taxon>Pseudomonadota</taxon>
        <taxon>Alphaproteobacteria</taxon>
        <taxon>Hyphomicrobiales</taxon>
        <taxon>Rhizobiaceae</taxon>
        <taxon>Rhizobium/Agrobacterium group</taxon>
        <taxon>Rhizobium</taxon>
    </lineage>
</organism>
<evidence type="ECO:0000256" key="1">
    <source>
        <dbReference type="SAM" id="Phobius"/>
    </source>
</evidence>
<sequence>MNTDFSWMAWTLPTALFFATILALLIGMAVWEYVSPGGNPRIGILRFETTRGDRLFVSLLGAAFIHIAWLGLIGPSLWWAVGISVVYAIGVFRLV</sequence>
<protein>
    <recommendedName>
        <fullName evidence="4">Small integral membrane protein</fullName>
    </recommendedName>
</protein>
<feature type="transmembrane region" description="Helical" evidence="1">
    <location>
        <begin position="55"/>
        <end position="71"/>
    </location>
</feature>
<feature type="transmembrane region" description="Helical" evidence="1">
    <location>
        <begin position="12"/>
        <end position="34"/>
    </location>
</feature>
<dbReference type="EMBL" id="BAYX01000004">
    <property type="protein sequence ID" value="GAJ92547.1"/>
    <property type="molecule type" value="Genomic_DNA"/>
</dbReference>
<evidence type="ECO:0008006" key="4">
    <source>
        <dbReference type="Google" id="ProtNLM"/>
    </source>
</evidence>
<dbReference type="GeneID" id="86850156"/>
<dbReference type="Proteomes" id="UP000026941">
    <property type="component" value="Unassembled WGS sequence"/>
</dbReference>
<keyword evidence="1" id="KW-0472">Membrane</keyword>
<comment type="caution">
    <text evidence="2">The sequence shown here is derived from an EMBL/GenBank/DDBJ whole genome shotgun (WGS) entry which is preliminary data.</text>
</comment>
<accession>A0AA87U3J9</accession>
<dbReference type="AlphaFoldDB" id="A0AA87U3J9"/>
<name>A0AA87U3J9_RHIRH</name>
<dbReference type="Pfam" id="PF09928">
    <property type="entry name" value="DUF2160"/>
    <property type="match status" value="1"/>
</dbReference>
<evidence type="ECO:0000313" key="2">
    <source>
        <dbReference type="EMBL" id="GAJ92547.1"/>
    </source>
</evidence>
<keyword evidence="1" id="KW-0812">Transmembrane</keyword>
<dbReference type="InterPro" id="IPR018678">
    <property type="entry name" value="DUF2160_TM"/>
</dbReference>